<dbReference type="SUPFAM" id="SSF49464">
    <property type="entry name" value="Carboxypeptidase regulatory domain-like"/>
    <property type="match status" value="1"/>
</dbReference>
<dbReference type="EMBL" id="JBHSGO010000154">
    <property type="protein sequence ID" value="MFC4665936.1"/>
    <property type="molecule type" value="Genomic_DNA"/>
</dbReference>
<name>A0ABV9K7F8_9PORP</name>
<feature type="signal peptide" evidence="1">
    <location>
        <begin position="1"/>
        <end position="20"/>
    </location>
</feature>
<evidence type="ECO:0000313" key="4">
    <source>
        <dbReference type="Proteomes" id="UP001596020"/>
    </source>
</evidence>
<keyword evidence="4" id="KW-1185">Reference proteome</keyword>
<dbReference type="InterPro" id="IPR008969">
    <property type="entry name" value="CarboxyPept-like_regulatory"/>
</dbReference>
<keyword evidence="1" id="KW-0732">Signal</keyword>
<dbReference type="Proteomes" id="UP001596020">
    <property type="component" value="Unassembled WGS sequence"/>
</dbReference>
<evidence type="ECO:0000256" key="1">
    <source>
        <dbReference type="SAM" id="SignalP"/>
    </source>
</evidence>
<comment type="caution">
    <text evidence="3">The sequence shown here is derived from an EMBL/GenBank/DDBJ whole genome shotgun (WGS) entry which is preliminary data.</text>
</comment>
<evidence type="ECO:0000313" key="3">
    <source>
        <dbReference type="EMBL" id="MFC4665936.1"/>
    </source>
</evidence>
<dbReference type="InterPro" id="IPR046474">
    <property type="entry name" value="DUF6795"/>
</dbReference>
<organism evidence="3 4">
    <name type="scientific">Falsiporphyromonas endometrii</name>
    <dbReference type="NCBI Taxonomy" id="1387297"/>
    <lineage>
        <taxon>Bacteria</taxon>
        <taxon>Pseudomonadati</taxon>
        <taxon>Bacteroidota</taxon>
        <taxon>Bacteroidia</taxon>
        <taxon>Bacteroidales</taxon>
        <taxon>Porphyromonadaceae</taxon>
        <taxon>Falsiporphyromonas</taxon>
    </lineage>
</organism>
<dbReference type="SUPFAM" id="SSF56935">
    <property type="entry name" value="Porins"/>
    <property type="match status" value="1"/>
</dbReference>
<dbReference type="RefSeq" id="WP_380078509.1">
    <property type="nucleotide sequence ID" value="NZ_JBHSGO010000154.1"/>
</dbReference>
<reference evidence="4" key="1">
    <citation type="journal article" date="2019" name="Int. J. Syst. Evol. Microbiol.">
        <title>The Global Catalogue of Microorganisms (GCM) 10K type strain sequencing project: providing services to taxonomists for standard genome sequencing and annotation.</title>
        <authorList>
            <consortium name="The Broad Institute Genomics Platform"/>
            <consortium name="The Broad Institute Genome Sequencing Center for Infectious Disease"/>
            <person name="Wu L."/>
            <person name="Ma J."/>
        </authorList>
    </citation>
    <scope>NUCLEOTIDE SEQUENCE [LARGE SCALE GENOMIC DNA]</scope>
    <source>
        <strain evidence="4">CGMCC 4.7357</strain>
    </source>
</reference>
<evidence type="ECO:0000259" key="2">
    <source>
        <dbReference type="Pfam" id="PF20598"/>
    </source>
</evidence>
<feature type="domain" description="DUF6795" evidence="2">
    <location>
        <begin position="27"/>
        <end position="106"/>
    </location>
</feature>
<sequence length="870" mass="98994">MKIRRTFIFSVLIIMALAEAFSQKTSIKGRVTELGKPIETAVVLLTTDSENDIVSYTVTDKQGVFEFKKADLGRAKFLRVKMVGYVSQSVRLEKGKQSYDIYLDPKITKLKELVVKSPDIKMSKDTVTYFTSAFAHKNDVTISDVLKRMPGIEVLDNGHIKYQGQEISDFYVDGSDIMGGKYNMAVNSIRHSDVGRVEVLENHQSIKLFEDLIRSNEVALNLRLRNKAKDKWIGALQAGIGASPARWNVDAATMRFSDRFQSLNSLKTNNMGKSLSPMSSTSSVFSEVEDWGTPYNAVSAKYSPLGVLSEDRTLFNNSHMLSLNSQFKIGKELTVTPQVELERANYKRTSYLKQSFFPEGRSWEVVTEENGRWNEWNAVPSVRIEANTKRYYLNNSLSAIFRKNTSNIFDQGTNVYENDAANKIRSGKNVLNMLVRVGRKTLGFNSITTFGRNPQTLLIDNQKKDEKLNEQLRNSYIYTRNSMVQTFAFNRFSLRLTEGVMLARRTLNSKLEGLGLTNYNEAATNRNSYAALKAFAIPTISLDLASFFGSVSLPLNYIRFTVKDRIANTETGYYRWTAGPSVYARWMAGTHWDLSGSLSYEAVPRSPFDLYRSPIISEYPFLQTGVMEYTTDKRMAGRITLKYKDVMSGLFGNLSYLYQNTRNMLLPTQTFVEDYMISGLADRPHNVSSSNIIGNVSYMISPIRGGVSMKGVYSSFNTKFMQNESGDVASSDISNTRIEFIFFGKPLKQLQFNYTCSLAMLRYKQKNIDARKNRQFNQKLLLTILPANKFNVEIGADHYYEKKEGKGNNICLLDASLRWDLSSQWRFKLAVTNILNDKEFFNTMYSPTSVFEQRYELRPLTVELSVITSF</sequence>
<accession>A0ABV9K7F8</accession>
<feature type="chain" id="PRO_5047381925" evidence="1">
    <location>
        <begin position="21"/>
        <end position="870"/>
    </location>
</feature>
<protein>
    <submittedName>
        <fullName evidence="3">DUF6795 domain-containing protein</fullName>
    </submittedName>
</protein>
<proteinExistence type="predicted"/>
<gene>
    <name evidence="3" type="ORF">ACFO3G_04880</name>
</gene>
<dbReference type="Pfam" id="PF20598">
    <property type="entry name" value="DUF6795"/>
    <property type="match status" value="1"/>
</dbReference>